<keyword evidence="16" id="KW-1185">Reference proteome</keyword>
<dbReference type="SUPFAM" id="SSF52058">
    <property type="entry name" value="L domain-like"/>
    <property type="match status" value="2"/>
</dbReference>
<evidence type="ECO:0000256" key="4">
    <source>
        <dbReference type="ARBA" id="ARBA00022614"/>
    </source>
</evidence>
<dbReference type="GO" id="GO:0030177">
    <property type="term" value="P:positive regulation of Wnt signaling pathway"/>
    <property type="evidence" value="ECO:0007669"/>
    <property type="project" value="Ensembl"/>
</dbReference>
<keyword evidence="5" id="KW-0812">Transmembrane</keyword>
<dbReference type="GO" id="GO:1903974">
    <property type="term" value="P:positive regulation of cellular response to macrophage colony-stimulating factor stimulus"/>
    <property type="evidence" value="ECO:0007669"/>
    <property type="project" value="Ensembl"/>
</dbReference>
<dbReference type="AlphaFoldDB" id="A0A8C0FZB0"/>
<dbReference type="GO" id="GO:0071346">
    <property type="term" value="P:cellular response to type II interferon"/>
    <property type="evidence" value="ECO:0007669"/>
    <property type="project" value="Ensembl"/>
</dbReference>
<dbReference type="Ensembl" id="ENSCABT00000001299.1">
    <property type="protein sequence ID" value="ENSCABP00000001203.1"/>
    <property type="gene ID" value="ENSCABG00000001008.1"/>
</dbReference>
<dbReference type="GO" id="GO:0044877">
    <property type="term" value="F:protein-containing complex binding"/>
    <property type="evidence" value="ECO:0007669"/>
    <property type="project" value="Ensembl"/>
</dbReference>
<organism evidence="15 16">
    <name type="scientific">Chelonoidis abingdonii</name>
    <name type="common">Abingdon island giant tortoise</name>
    <name type="synonym">Testudo abingdonii</name>
    <dbReference type="NCBI Taxonomy" id="106734"/>
    <lineage>
        <taxon>Eukaryota</taxon>
        <taxon>Metazoa</taxon>
        <taxon>Chordata</taxon>
        <taxon>Craniata</taxon>
        <taxon>Vertebrata</taxon>
        <taxon>Euteleostomi</taxon>
        <taxon>Archelosauria</taxon>
        <taxon>Testudinata</taxon>
        <taxon>Testudines</taxon>
        <taxon>Cryptodira</taxon>
        <taxon>Durocryptodira</taxon>
        <taxon>Testudinoidea</taxon>
        <taxon>Testudinidae</taxon>
        <taxon>Chelonoidis</taxon>
    </lineage>
</organism>
<dbReference type="FunFam" id="3.80.10.10:FF:000046">
    <property type="entry name" value="Toll-like receptor 2"/>
    <property type="match status" value="1"/>
</dbReference>
<evidence type="ECO:0000256" key="10">
    <source>
        <dbReference type="ARBA" id="ARBA00023027"/>
    </source>
</evidence>
<dbReference type="Gene3D" id="3.80.10.10">
    <property type="entry name" value="Ribonuclease Inhibitor"/>
    <property type="match status" value="1"/>
</dbReference>
<dbReference type="GO" id="GO:0035325">
    <property type="term" value="F:Toll-like receptor binding"/>
    <property type="evidence" value="ECO:0007669"/>
    <property type="project" value="Ensembl"/>
</dbReference>
<dbReference type="GO" id="GO:0005654">
    <property type="term" value="C:nucleoplasm"/>
    <property type="evidence" value="ECO:0007669"/>
    <property type="project" value="Ensembl"/>
</dbReference>
<dbReference type="Pfam" id="PF00560">
    <property type="entry name" value="LRR_1"/>
    <property type="match status" value="1"/>
</dbReference>
<dbReference type="GO" id="GO:0032757">
    <property type="term" value="P:positive regulation of interleukin-8 production"/>
    <property type="evidence" value="ECO:0007669"/>
    <property type="project" value="Ensembl"/>
</dbReference>
<name>A0A8C0FZB0_CHEAB</name>
<dbReference type="GO" id="GO:0001540">
    <property type="term" value="F:amyloid-beta binding"/>
    <property type="evidence" value="ECO:0007669"/>
    <property type="project" value="Ensembl"/>
</dbReference>
<evidence type="ECO:0000256" key="11">
    <source>
        <dbReference type="ARBA" id="ARBA00023136"/>
    </source>
</evidence>
<feature type="domain" description="LRRCT" evidence="14">
    <location>
        <begin position="532"/>
        <end position="580"/>
    </location>
</feature>
<evidence type="ECO:0000256" key="6">
    <source>
        <dbReference type="ARBA" id="ARBA00022729"/>
    </source>
</evidence>
<evidence type="ECO:0000256" key="2">
    <source>
        <dbReference type="ARBA" id="ARBA00009634"/>
    </source>
</evidence>
<dbReference type="InterPro" id="IPR003591">
    <property type="entry name" value="Leu-rich_rpt_typical-subtyp"/>
</dbReference>
<dbReference type="GO" id="GO:0038187">
    <property type="term" value="F:pattern recognition receptor activity"/>
    <property type="evidence" value="ECO:0007669"/>
    <property type="project" value="Ensembl"/>
</dbReference>
<evidence type="ECO:0000256" key="7">
    <source>
        <dbReference type="ARBA" id="ARBA00022737"/>
    </source>
</evidence>
<dbReference type="GO" id="GO:0038124">
    <property type="term" value="P:toll-like receptor TLR6:TLR2 signaling pathway"/>
    <property type="evidence" value="ECO:0007669"/>
    <property type="project" value="Ensembl"/>
</dbReference>
<dbReference type="GO" id="GO:0005794">
    <property type="term" value="C:Golgi apparatus"/>
    <property type="evidence" value="ECO:0007669"/>
    <property type="project" value="Ensembl"/>
</dbReference>
<proteinExistence type="inferred from homology"/>
<dbReference type="Proteomes" id="UP000694404">
    <property type="component" value="Unplaced"/>
</dbReference>
<evidence type="ECO:0000259" key="14">
    <source>
        <dbReference type="SMART" id="SM00082"/>
    </source>
</evidence>
<accession>A0A8C0FZB0</accession>
<dbReference type="Pfam" id="PF13855">
    <property type="entry name" value="LRR_8"/>
    <property type="match status" value="2"/>
</dbReference>
<dbReference type="PANTHER" id="PTHR24365:SF17">
    <property type="entry name" value="TOLL-LIKE RECEPTOR 2"/>
    <property type="match status" value="1"/>
</dbReference>
<dbReference type="GO" id="GO:0071727">
    <property type="term" value="P:cellular response to triacyl bacterial lipopeptide"/>
    <property type="evidence" value="ECO:0007669"/>
    <property type="project" value="Ensembl"/>
</dbReference>
<dbReference type="GO" id="GO:0001530">
    <property type="term" value="F:lipopolysaccharide binding"/>
    <property type="evidence" value="ECO:0007669"/>
    <property type="project" value="Ensembl"/>
</dbReference>
<dbReference type="InterPro" id="IPR001611">
    <property type="entry name" value="Leu-rich_rpt"/>
</dbReference>
<dbReference type="GO" id="GO:0034134">
    <property type="term" value="P:toll-like receptor 2 signaling pathway"/>
    <property type="evidence" value="ECO:0007669"/>
    <property type="project" value="Ensembl"/>
</dbReference>
<evidence type="ECO:0000313" key="15">
    <source>
        <dbReference type="Ensembl" id="ENSCABP00000001203.1"/>
    </source>
</evidence>
<dbReference type="GO" id="GO:0006954">
    <property type="term" value="P:inflammatory response"/>
    <property type="evidence" value="ECO:0007669"/>
    <property type="project" value="UniProtKB-KW"/>
</dbReference>
<dbReference type="GO" id="GO:1904466">
    <property type="term" value="P:positive regulation of matrix metallopeptidase secretion"/>
    <property type="evidence" value="ECO:0007669"/>
    <property type="project" value="Ensembl"/>
</dbReference>
<keyword evidence="3" id="KW-0399">Innate immunity</keyword>
<dbReference type="InterPro" id="IPR000483">
    <property type="entry name" value="Cys-rich_flank_reg_C"/>
</dbReference>
<sequence length="631" mass="70718">MPRYRSLWIFYMVISANCSEEKATTQVCPSCDATHFCDCSSMDLSTIPSGLTTDVTGLNLSYNSIEHVRENDLKLGVNLRVLLLQSNQVRTIDKDSFIFLGKLEHLDLSNNKLTHFSSIWFRHLFSLQQLNIQGNLYTTLGENPLFSNLKNLRSLHLGNNNSFSAIQKQDFDGITVLEQLEIDGQRLRQYGSGSLATINSINHIIININDVQVLSVMLEDLINSAVCIELRNIAFNTANESSLLEPMSRSVMEKFVLKNVLFTDASTDKMLNILVHAEQLLELELDNSILQGTGHWHEPVKIKRKSPMEIVTIQRLTIEKFYLFSDLSSLKNLIGNITKITVVNTKVFLVPCSISRHFSSLLYLDLSENLLADPNLEHSSCKGAWPLLQTFNLSQNTLGNLQMTGQSLSHLKHLTHLDISQNNFGEIPELCQWPENLKYLNISGTQIPKLTTCIPQTLEVLDVSSNILNDFRLKLPRLKELYIAKNKLKTLPDAPFIPNLVALRISRNKLTSFSKEEFGSFRKMETLDAGDNNFICSCEFLSFIQYQEGIANVLANWPENYICDSPSSVRGQKVKAQGSDRLHVVGPCCSQKRTAAGISLCAPGGRGTSCLCALPMPASITPAAPISWEWC</sequence>
<dbReference type="GO" id="GO:0050729">
    <property type="term" value="P:positive regulation of inflammatory response"/>
    <property type="evidence" value="ECO:0007669"/>
    <property type="project" value="Ensembl"/>
</dbReference>
<comment type="subcellular location">
    <subcellularLocation>
        <location evidence="1">Membrane</location>
        <topology evidence="1">Single-pass membrane protein</topology>
    </subcellularLocation>
</comment>
<keyword evidence="10" id="KW-0520">NAD</keyword>
<dbReference type="GO" id="GO:0050830">
    <property type="term" value="P:defense response to Gram-positive bacterium"/>
    <property type="evidence" value="ECO:0007669"/>
    <property type="project" value="Ensembl"/>
</dbReference>
<dbReference type="GO" id="GO:0042496">
    <property type="term" value="P:detection of diacyl bacterial lipopeptide"/>
    <property type="evidence" value="ECO:0007669"/>
    <property type="project" value="Ensembl"/>
</dbReference>
<reference evidence="15" key="2">
    <citation type="submission" date="2025-09" db="UniProtKB">
        <authorList>
            <consortium name="Ensembl"/>
        </authorList>
    </citation>
    <scope>IDENTIFICATION</scope>
</reference>
<dbReference type="GO" id="GO:0009986">
    <property type="term" value="C:cell surface"/>
    <property type="evidence" value="ECO:0007669"/>
    <property type="project" value="Ensembl"/>
</dbReference>
<dbReference type="GO" id="GO:0005829">
    <property type="term" value="C:cytosol"/>
    <property type="evidence" value="ECO:0007669"/>
    <property type="project" value="Ensembl"/>
</dbReference>
<dbReference type="SMART" id="SM00369">
    <property type="entry name" value="LRR_TYP"/>
    <property type="match status" value="7"/>
</dbReference>
<dbReference type="PANTHER" id="PTHR24365">
    <property type="entry name" value="TOLL-LIKE RECEPTOR"/>
    <property type="match status" value="1"/>
</dbReference>
<dbReference type="GO" id="GO:0042802">
    <property type="term" value="F:identical protein binding"/>
    <property type="evidence" value="ECO:0007669"/>
    <property type="project" value="Ensembl"/>
</dbReference>
<evidence type="ECO:0000256" key="5">
    <source>
        <dbReference type="ARBA" id="ARBA00022692"/>
    </source>
</evidence>
<dbReference type="GO" id="GO:0032755">
    <property type="term" value="P:positive regulation of interleukin-6 production"/>
    <property type="evidence" value="ECO:0007669"/>
    <property type="project" value="Ensembl"/>
</dbReference>
<evidence type="ECO:0000313" key="16">
    <source>
        <dbReference type="Proteomes" id="UP000694404"/>
    </source>
</evidence>
<dbReference type="OMA" id="NRDICYD"/>
<dbReference type="GO" id="GO:0042495">
    <property type="term" value="P:detection of triacyl bacterial lipopeptide"/>
    <property type="evidence" value="ECO:0007669"/>
    <property type="project" value="Ensembl"/>
</dbReference>
<keyword evidence="8" id="KW-0391">Immunity</keyword>
<dbReference type="GO" id="GO:0042497">
    <property type="term" value="F:triacyl lipopeptide binding"/>
    <property type="evidence" value="ECO:0007669"/>
    <property type="project" value="Ensembl"/>
</dbReference>
<dbReference type="GO" id="GO:0071223">
    <property type="term" value="P:cellular response to lipoteichoic acid"/>
    <property type="evidence" value="ECO:0007669"/>
    <property type="project" value="Ensembl"/>
</dbReference>
<keyword evidence="9" id="KW-1133">Transmembrane helix</keyword>
<keyword evidence="7" id="KW-0677">Repeat</keyword>
<dbReference type="GO" id="GO:0071726">
    <property type="term" value="P:cellular response to diacyl bacterial lipopeptide"/>
    <property type="evidence" value="ECO:0007669"/>
    <property type="project" value="Ensembl"/>
</dbReference>
<protein>
    <submittedName>
        <fullName evidence="15">Toll like receptor 2</fullName>
    </submittedName>
</protein>
<evidence type="ECO:0000256" key="3">
    <source>
        <dbReference type="ARBA" id="ARBA00022588"/>
    </source>
</evidence>
<evidence type="ECO:0000256" key="13">
    <source>
        <dbReference type="ARBA" id="ARBA00023198"/>
    </source>
</evidence>
<reference evidence="15" key="1">
    <citation type="submission" date="2025-08" db="UniProtKB">
        <authorList>
            <consortium name="Ensembl"/>
        </authorList>
    </citation>
    <scope>IDENTIFICATION</scope>
</reference>
<dbReference type="GO" id="GO:0035355">
    <property type="term" value="C:Toll-like receptor 2-Toll-like receptor 6 protein complex"/>
    <property type="evidence" value="ECO:0007669"/>
    <property type="project" value="Ensembl"/>
</dbReference>
<evidence type="ECO:0000256" key="9">
    <source>
        <dbReference type="ARBA" id="ARBA00022989"/>
    </source>
</evidence>
<keyword evidence="11" id="KW-0472">Membrane</keyword>
<dbReference type="GO" id="GO:0035354">
    <property type="term" value="C:Toll-like receptor 1-Toll-like receptor 2 protein complex"/>
    <property type="evidence" value="ECO:0007669"/>
    <property type="project" value="Ensembl"/>
</dbReference>
<dbReference type="SMART" id="SM00082">
    <property type="entry name" value="LRRCT"/>
    <property type="match status" value="1"/>
</dbReference>
<dbReference type="GO" id="GO:0042834">
    <property type="term" value="F:peptidoglycan binding"/>
    <property type="evidence" value="ECO:0007669"/>
    <property type="project" value="Ensembl"/>
</dbReference>
<keyword evidence="6" id="KW-0732">Signal</keyword>
<dbReference type="GO" id="GO:0032722">
    <property type="term" value="P:positive regulation of chemokine production"/>
    <property type="evidence" value="ECO:0007669"/>
    <property type="project" value="Ensembl"/>
</dbReference>
<keyword evidence="12" id="KW-0325">Glycoprotein</keyword>
<evidence type="ECO:0000256" key="12">
    <source>
        <dbReference type="ARBA" id="ARBA00023180"/>
    </source>
</evidence>
<dbReference type="GO" id="GO:0051607">
    <property type="term" value="P:defense response to virus"/>
    <property type="evidence" value="ECO:0007669"/>
    <property type="project" value="Ensembl"/>
</dbReference>
<dbReference type="GO" id="GO:0045121">
    <property type="term" value="C:membrane raft"/>
    <property type="evidence" value="ECO:0007669"/>
    <property type="project" value="Ensembl"/>
</dbReference>
<comment type="similarity">
    <text evidence="2">Belongs to the Toll-like receptor family.</text>
</comment>
<evidence type="ECO:0000256" key="1">
    <source>
        <dbReference type="ARBA" id="ARBA00004167"/>
    </source>
</evidence>
<dbReference type="SMART" id="SM00364">
    <property type="entry name" value="LRR_BAC"/>
    <property type="match status" value="7"/>
</dbReference>
<keyword evidence="4" id="KW-0433">Leucine-rich repeat</keyword>
<evidence type="ECO:0000256" key="8">
    <source>
        <dbReference type="ARBA" id="ARBA00022859"/>
    </source>
</evidence>
<gene>
    <name evidence="15" type="primary">TLR2</name>
</gene>
<dbReference type="GeneTree" id="ENSGT00940000156323"/>
<dbReference type="GO" id="GO:0043123">
    <property type="term" value="P:positive regulation of canonical NF-kappaB signal transduction"/>
    <property type="evidence" value="ECO:0007669"/>
    <property type="project" value="Ensembl"/>
</dbReference>
<dbReference type="PROSITE" id="PS51450">
    <property type="entry name" value="LRR"/>
    <property type="match status" value="2"/>
</dbReference>
<dbReference type="InterPro" id="IPR032675">
    <property type="entry name" value="LRR_dom_sf"/>
</dbReference>
<keyword evidence="13" id="KW-0395">Inflammatory response</keyword>